<dbReference type="AlphaFoldDB" id="A0A4Q7UBR6"/>
<keyword evidence="9" id="KW-0547">Nucleotide-binding</keyword>
<dbReference type="InterPro" id="IPR008279">
    <property type="entry name" value="PEP-util_enz_mobile_dom"/>
</dbReference>
<dbReference type="PANTHER" id="PTHR43030:SF1">
    <property type="entry name" value="PHOSPHOENOLPYRUVATE SYNTHASE"/>
    <property type="match status" value="1"/>
</dbReference>
<dbReference type="InterPro" id="IPR006319">
    <property type="entry name" value="PEP_synth"/>
</dbReference>
<keyword evidence="11" id="KW-0067">ATP-binding</keyword>
<evidence type="ECO:0000259" key="17">
    <source>
        <dbReference type="Pfam" id="PF01326"/>
    </source>
</evidence>
<dbReference type="SUPFAM" id="SSF56059">
    <property type="entry name" value="Glutathione synthetase ATP-binding domain-like"/>
    <property type="match status" value="1"/>
</dbReference>
<evidence type="ECO:0000313" key="19">
    <source>
        <dbReference type="Proteomes" id="UP000293781"/>
    </source>
</evidence>
<keyword evidence="8" id="KW-0479">Metal-binding</keyword>
<dbReference type="PANTHER" id="PTHR43030">
    <property type="entry name" value="PHOSPHOENOLPYRUVATE SYNTHASE"/>
    <property type="match status" value="1"/>
</dbReference>
<dbReference type="Gene3D" id="3.50.30.10">
    <property type="entry name" value="Phosphohistidine domain"/>
    <property type="match status" value="1"/>
</dbReference>
<evidence type="ECO:0000256" key="2">
    <source>
        <dbReference type="ARBA" id="ARBA00002988"/>
    </source>
</evidence>
<accession>A0A4Q7UBR6</accession>
<evidence type="ECO:0000256" key="13">
    <source>
        <dbReference type="ARBA" id="ARBA00033470"/>
    </source>
</evidence>
<comment type="similarity">
    <text evidence="4">Belongs to the PEP-utilizing enzyme family.</text>
</comment>
<evidence type="ECO:0000256" key="8">
    <source>
        <dbReference type="ARBA" id="ARBA00022723"/>
    </source>
</evidence>
<sequence length="531" mass="55252">MAALLTDLSGPATEVGGKAFGLRVADAHGWRVPPTAVIPATAVPQSGEADPSWLRQSSMEIAAWARDSGVSHLVVRSSAEVEDQAAHSYAGVFGSAFSRLDPVGLTDALTSVIASTRSTTRAAYEDAVGLPRSAGRMAIVVQATVPARSSGVAFGWHTPDGPQLLVEGTWGLAVHLVEGISAGDSHRSGPVGGHRVRPKPLAVYPVPDHAHRPGDVVVTDHGFPAKVVYVDEPAGLAYLRLPPALAERGCLHPGLLAELERLVGRPVPGCSSGVDVEWVEDANGTVWLVQLRPLTARPTEPTASDRRREPTGTLRGEPGAPGTWRGPVSSPAGIGRYTPADGRVLVCGAARPELLPAIARASAIVSTDGGVLCHIAIVARELGKPCVIGIHEATTALPEDMVVTVDGTAGTVRAAPVPEDIDRPAEPADDVSVGFLPPDQPPDPADEVFTACDVVVLILTRYGSVAPDALAAAPDHLVVVVATTEVAETLCPEPGWRLRQVSGGWSLLARGVDPDLLRRVCRLLSVPGALQ</sequence>
<comment type="pathway">
    <text evidence="3">Carbohydrate biosynthesis; gluconeogenesis.</text>
</comment>
<comment type="catalytic activity">
    <reaction evidence="14">
        <text>pyruvate + ATP + H2O = phosphoenolpyruvate + AMP + phosphate + 2 H(+)</text>
        <dbReference type="Rhea" id="RHEA:11364"/>
        <dbReference type="ChEBI" id="CHEBI:15361"/>
        <dbReference type="ChEBI" id="CHEBI:15377"/>
        <dbReference type="ChEBI" id="CHEBI:15378"/>
        <dbReference type="ChEBI" id="CHEBI:30616"/>
        <dbReference type="ChEBI" id="CHEBI:43474"/>
        <dbReference type="ChEBI" id="CHEBI:58702"/>
        <dbReference type="ChEBI" id="CHEBI:456215"/>
        <dbReference type="EC" id="2.7.9.2"/>
    </reaction>
</comment>
<organism evidence="18 19">
    <name type="scientific">Micromonospora violae</name>
    <dbReference type="NCBI Taxonomy" id="1278207"/>
    <lineage>
        <taxon>Bacteria</taxon>
        <taxon>Bacillati</taxon>
        <taxon>Actinomycetota</taxon>
        <taxon>Actinomycetes</taxon>
        <taxon>Micromonosporales</taxon>
        <taxon>Micromonosporaceae</taxon>
        <taxon>Micromonospora</taxon>
    </lineage>
</organism>
<dbReference type="GO" id="GO:0046872">
    <property type="term" value="F:metal ion binding"/>
    <property type="evidence" value="ECO:0007669"/>
    <property type="project" value="UniProtKB-KW"/>
</dbReference>
<proteinExistence type="inferred from homology"/>
<protein>
    <recommendedName>
        <fullName evidence="6">Phosphoenolpyruvate synthase</fullName>
        <ecNumber evidence="5">2.7.9.2</ecNumber>
    </recommendedName>
    <alternativeName>
        <fullName evidence="13">Pyruvate, water dikinase</fullName>
    </alternativeName>
</protein>
<dbReference type="GO" id="GO:0008986">
    <property type="term" value="F:pyruvate, water dikinase activity"/>
    <property type="evidence" value="ECO:0007669"/>
    <property type="project" value="UniProtKB-EC"/>
</dbReference>
<keyword evidence="19" id="KW-1185">Reference proteome</keyword>
<evidence type="ECO:0000256" key="7">
    <source>
        <dbReference type="ARBA" id="ARBA00022679"/>
    </source>
</evidence>
<dbReference type="Gene3D" id="3.30.1490.20">
    <property type="entry name" value="ATP-grasp fold, A domain"/>
    <property type="match status" value="1"/>
</dbReference>
<dbReference type="Gene3D" id="3.30.470.20">
    <property type="entry name" value="ATP-grasp fold, B domain"/>
    <property type="match status" value="1"/>
</dbReference>
<dbReference type="RefSeq" id="WP_130400637.1">
    <property type="nucleotide sequence ID" value="NZ_SHKK01000001.1"/>
</dbReference>
<dbReference type="GO" id="GO:0005524">
    <property type="term" value="F:ATP binding"/>
    <property type="evidence" value="ECO:0007669"/>
    <property type="project" value="UniProtKB-KW"/>
</dbReference>
<comment type="caution">
    <text evidence="18">The sequence shown here is derived from an EMBL/GenBank/DDBJ whole genome shotgun (WGS) entry which is preliminary data.</text>
</comment>
<dbReference type="InterPro" id="IPR002192">
    <property type="entry name" value="PPDK_AMP/ATP-bd"/>
</dbReference>
<comment type="cofactor">
    <cofactor evidence="1">
        <name>Mg(2+)</name>
        <dbReference type="ChEBI" id="CHEBI:18420"/>
    </cofactor>
</comment>
<evidence type="ECO:0000256" key="9">
    <source>
        <dbReference type="ARBA" id="ARBA00022741"/>
    </source>
</evidence>
<dbReference type="Proteomes" id="UP000293781">
    <property type="component" value="Unassembled WGS sequence"/>
</dbReference>
<feature type="domain" description="PEP-utilising enzyme mobile" evidence="16">
    <location>
        <begin position="341"/>
        <end position="410"/>
    </location>
</feature>
<keyword evidence="12" id="KW-0460">Magnesium</keyword>
<evidence type="ECO:0000256" key="12">
    <source>
        <dbReference type="ARBA" id="ARBA00022842"/>
    </source>
</evidence>
<evidence type="ECO:0000256" key="15">
    <source>
        <dbReference type="SAM" id="MobiDB-lite"/>
    </source>
</evidence>
<evidence type="ECO:0000256" key="4">
    <source>
        <dbReference type="ARBA" id="ARBA00007837"/>
    </source>
</evidence>
<name>A0A4Q7UBR6_9ACTN</name>
<comment type="function">
    <text evidence="2">Catalyzes the phosphorylation of pyruvate to phosphoenolpyruvate.</text>
</comment>
<evidence type="ECO:0000259" key="16">
    <source>
        <dbReference type="Pfam" id="PF00391"/>
    </source>
</evidence>
<dbReference type="Pfam" id="PF00391">
    <property type="entry name" value="PEP-utilizers"/>
    <property type="match status" value="1"/>
</dbReference>
<evidence type="ECO:0000256" key="10">
    <source>
        <dbReference type="ARBA" id="ARBA00022777"/>
    </source>
</evidence>
<evidence type="ECO:0000256" key="5">
    <source>
        <dbReference type="ARBA" id="ARBA00011996"/>
    </source>
</evidence>
<dbReference type="SUPFAM" id="SSF52009">
    <property type="entry name" value="Phosphohistidine domain"/>
    <property type="match status" value="1"/>
</dbReference>
<evidence type="ECO:0000313" key="18">
    <source>
        <dbReference type="EMBL" id="RZT78074.1"/>
    </source>
</evidence>
<keyword evidence="7" id="KW-0808">Transferase</keyword>
<gene>
    <name evidence="18" type="ORF">EV382_1255</name>
</gene>
<evidence type="ECO:0000256" key="11">
    <source>
        <dbReference type="ARBA" id="ARBA00022840"/>
    </source>
</evidence>
<dbReference type="OrthoDB" id="9765468at2"/>
<dbReference type="UniPathway" id="UPA00138"/>
<dbReference type="EMBL" id="SHKK01000001">
    <property type="protein sequence ID" value="RZT78074.1"/>
    <property type="molecule type" value="Genomic_DNA"/>
</dbReference>
<evidence type="ECO:0000256" key="1">
    <source>
        <dbReference type="ARBA" id="ARBA00001946"/>
    </source>
</evidence>
<feature type="region of interest" description="Disordered" evidence="15">
    <location>
        <begin position="297"/>
        <end position="331"/>
    </location>
</feature>
<dbReference type="InterPro" id="IPR013815">
    <property type="entry name" value="ATP_grasp_subdomain_1"/>
</dbReference>
<evidence type="ECO:0000256" key="14">
    <source>
        <dbReference type="ARBA" id="ARBA00047700"/>
    </source>
</evidence>
<feature type="domain" description="Pyruvate phosphate dikinase AMP/ATP-binding" evidence="17">
    <location>
        <begin position="66"/>
        <end position="302"/>
    </location>
</feature>
<dbReference type="EC" id="2.7.9.2" evidence="5"/>
<evidence type="ECO:0000256" key="6">
    <source>
        <dbReference type="ARBA" id="ARBA00021623"/>
    </source>
</evidence>
<dbReference type="InterPro" id="IPR036637">
    <property type="entry name" value="Phosphohistidine_dom_sf"/>
</dbReference>
<keyword evidence="10" id="KW-0418">Kinase</keyword>
<dbReference type="GO" id="GO:0006094">
    <property type="term" value="P:gluconeogenesis"/>
    <property type="evidence" value="ECO:0007669"/>
    <property type="project" value="UniProtKB-UniPathway"/>
</dbReference>
<dbReference type="Pfam" id="PF01326">
    <property type="entry name" value="PPDK_N"/>
    <property type="match status" value="1"/>
</dbReference>
<evidence type="ECO:0000256" key="3">
    <source>
        <dbReference type="ARBA" id="ARBA00004742"/>
    </source>
</evidence>
<reference evidence="18 19" key="1">
    <citation type="submission" date="2019-02" db="EMBL/GenBank/DDBJ databases">
        <title>Sequencing the genomes of 1000 actinobacteria strains.</title>
        <authorList>
            <person name="Klenk H.-P."/>
        </authorList>
    </citation>
    <scope>NUCLEOTIDE SEQUENCE [LARGE SCALE GENOMIC DNA]</scope>
    <source>
        <strain evidence="18 19">DSM 45888</strain>
    </source>
</reference>